<keyword evidence="2" id="KW-0812">Transmembrane</keyword>
<comment type="caution">
    <text evidence="3">The sequence shown here is derived from an EMBL/GenBank/DDBJ whole genome shotgun (WGS) entry which is preliminary data.</text>
</comment>
<evidence type="ECO:0000256" key="2">
    <source>
        <dbReference type="SAM" id="Phobius"/>
    </source>
</evidence>
<dbReference type="PANTHER" id="PTHR48125:SF12">
    <property type="entry name" value="AT HOOK TRANSCRIPTION FACTOR FAMILY-RELATED"/>
    <property type="match status" value="1"/>
</dbReference>
<feature type="transmembrane region" description="Helical" evidence="2">
    <location>
        <begin position="39"/>
        <end position="61"/>
    </location>
</feature>
<reference evidence="3" key="1">
    <citation type="submission" date="2021-03" db="EMBL/GenBank/DDBJ databases">
        <title>Leucobacter chromiisoli sp. nov., isolated from chromium-containing soil of chemical plant.</title>
        <authorList>
            <person name="Xu Z."/>
        </authorList>
    </citation>
    <scope>NUCLEOTIDE SEQUENCE</scope>
    <source>
        <strain evidence="3">S27</strain>
    </source>
</reference>
<feature type="compositionally biased region" description="Low complexity" evidence="1">
    <location>
        <begin position="13"/>
        <end position="32"/>
    </location>
</feature>
<feature type="transmembrane region" description="Helical" evidence="2">
    <location>
        <begin position="67"/>
        <end position="86"/>
    </location>
</feature>
<feature type="compositionally biased region" description="Pro residues" evidence="1">
    <location>
        <begin position="256"/>
        <end position="266"/>
    </location>
</feature>
<proteinExistence type="predicted"/>
<gene>
    <name evidence="3" type="ORF">J4H92_06650</name>
</gene>
<dbReference type="EMBL" id="JAGDYM010000007">
    <property type="protein sequence ID" value="MBO1901630.1"/>
    <property type="molecule type" value="Genomic_DNA"/>
</dbReference>
<evidence type="ECO:0000256" key="1">
    <source>
        <dbReference type="SAM" id="MobiDB-lite"/>
    </source>
</evidence>
<feature type="compositionally biased region" description="Low complexity" evidence="1">
    <location>
        <begin position="234"/>
        <end position="255"/>
    </location>
</feature>
<protein>
    <submittedName>
        <fullName evidence="3">Uncharacterized protein</fullName>
    </submittedName>
</protein>
<keyword evidence="4" id="KW-1185">Reference proteome</keyword>
<dbReference type="Proteomes" id="UP000664382">
    <property type="component" value="Unassembled WGS sequence"/>
</dbReference>
<feature type="transmembrane region" description="Helical" evidence="2">
    <location>
        <begin position="197"/>
        <end position="221"/>
    </location>
</feature>
<feature type="region of interest" description="Disordered" evidence="1">
    <location>
        <begin position="1"/>
        <end position="32"/>
    </location>
</feature>
<sequence>MSEAAPPPPAPQAPQTQAPTAAPAPQQPDQQPAQKLSPFLKISIILLSALSIASISLLFIGDFEGKFERVFATFVVFAVFVLLTAFDTRRDLRSSWYAPVALIANSYILTLSLVVTWMTAYDYFLSWHIFWKCVFVILVVRAVILCCQLLLATGEGRPELLGRFAFVTSVLAVVSGILFTAPVAIETFDITVPELYWRIAVASLLLTALGLAITLLLRWYYGSADREASRLERQAAASQAPAPVQPGGAGAQPAPQTWPSPSPSPSPSAERQPTQQPGADAHGLLPWPRYPDGRPLPAGPDGQPDFGVPGAPLPPR</sequence>
<feature type="transmembrane region" description="Helical" evidence="2">
    <location>
        <begin position="98"/>
        <end position="117"/>
    </location>
</feature>
<feature type="transmembrane region" description="Helical" evidence="2">
    <location>
        <begin position="164"/>
        <end position="185"/>
    </location>
</feature>
<dbReference type="PANTHER" id="PTHR48125">
    <property type="entry name" value="LP07818P1"/>
    <property type="match status" value="1"/>
</dbReference>
<evidence type="ECO:0000313" key="3">
    <source>
        <dbReference type="EMBL" id="MBO1901630.1"/>
    </source>
</evidence>
<feature type="region of interest" description="Disordered" evidence="1">
    <location>
        <begin position="232"/>
        <end position="316"/>
    </location>
</feature>
<dbReference type="RefSeq" id="WP_208097399.1">
    <property type="nucleotide sequence ID" value="NZ_JAGDYM010000007.1"/>
</dbReference>
<feature type="compositionally biased region" description="Pro residues" evidence="1">
    <location>
        <begin position="1"/>
        <end position="12"/>
    </location>
</feature>
<feature type="transmembrane region" description="Helical" evidence="2">
    <location>
        <begin position="129"/>
        <end position="152"/>
    </location>
</feature>
<keyword evidence="2" id="KW-0472">Membrane</keyword>
<organism evidence="3 4">
    <name type="scientific">Leucobacter weissii</name>
    <dbReference type="NCBI Taxonomy" id="1983706"/>
    <lineage>
        <taxon>Bacteria</taxon>
        <taxon>Bacillati</taxon>
        <taxon>Actinomycetota</taxon>
        <taxon>Actinomycetes</taxon>
        <taxon>Micrococcales</taxon>
        <taxon>Microbacteriaceae</taxon>
        <taxon>Leucobacter</taxon>
    </lineage>
</organism>
<keyword evidence="2" id="KW-1133">Transmembrane helix</keyword>
<accession>A0A939SBP0</accession>
<evidence type="ECO:0000313" key="4">
    <source>
        <dbReference type="Proteomes" id="UP000664382"/>
    </source>
</evidence>
<name>A0A939SBP0_9MICO</name>
<dbReference type="AlphaFoldDB" id="A0A939SBP0"/>